<gene>
    <name evidence="8" type="ORF">RSOL_427240</name>
</gene>
<dbReference type="AlphaFoldDB" id="X8JLD1"/>
<evidence type="ECO:0000256" key="4">
    <source>
        <dbReference type="ARBA" id="ARBA00022833"/>
    </source>
</evidence>
<dbReference type="GO" id="GO:0005634">
    <property type="term" value="C:nucleus"/>
    <property type="evidence" value="ECO:0007669"/>
    <property type="project" value="UniProtKB-SubCell"/>
</dbReference>
<proteinExistence type="predicted"/>
<dbReference type="GO" id="GO:0008270">
    <property type="term" value="F:zinc ion binding"/>
    <property type="evidence" value="ECO:0007669"/>
    <property type="project" value="UniProtKB-KW"/>
</dbReference>
<dbReference type="Pfam" id="PF05699">
    <property type="entry name" value="Dimer_Tnp_hAT"/>
    <property type="match status" value="1"/>
</dbReference>
<organism evidence="8 9">
    <name type="scientific">Rhizoctonia solani AG-3 Rhs1AP</name>
    <dbReference type="NCBI Taxonomy" id="1086054"/>
    <lineage>
        <taxon>Eukaryota</taxon>
        <taxon>Fungi</taxon>
        <taxon>Dikarya</taxon>
        <taxon>Basidiomycota</taxon>
        <taxon>Agaricomycotina</taxon>
        <taxon>Agaricomycetes</taxon>
        <taxon>Cantharellales</taxon>
        <taxon>Ceratobasidiaceae</taxon>
        <taxon>Rhizoctonia</taxon>
    </lineage>
</organism>
<protein>
    <submittedName>
        <fullName evidence="8">HAT family dimerization protein</fullName>
    </submittedName>
</protein>
<sequence>MSPPPPCPQCVSRLFCTIHHSRPEILPPPVTPQPKAIVPRSFTFYQPSTPIILPKPIDELTREEIRAIIAKHSPLVSESSKRPIDSADPNPDQNAPGPSKRQCKPTDKSDAVVLPPTIGATIPVGRDGSTQQRPRRVACECWNFMTACETEEPPVGTPRAELIAADIADLESRVFRLCRRPQSATRIRCLLCWILFGRWKTWVNSDGLTTRIREHLDNHHHHEYRDKCQQEEVTVPSLDPSLADDNTSNLVFSPRLLAEYLAQWAAVDDQAMRVVERYEFRRILLLCSRAPNLLNLVEFWKAHRNVFPLLYQIAMNVLPVRASSASSERAFSSSKLSCTRERNNISAEHMEYLQVLKHSLHRRKANHDNNQTLDFMAHVIDPDGEELAEQ</sequence>
<evidence type="ECO:0000256" key="3">
    <source>
        <dbReference type="ARBA" id="ARBA00022771"/>
    </source>
</evidence>
<dbReference type="InterPro" id="IPR052035">
    <property type="entry name" value="ZnF_BED_domain_contain"/>
</dbReference>
<feature type="region of interest" description="Disordered" evidence="6">
    <location>
        <begin position="74"/>
        <end position="112"/>
    </location>
</feature>
<name>X8JLD1_9AGAM</name>
<comment type="subcellular location">
    <subcellularLocation>
        <location evidence="1">Nucleus</location>
    </subcellularLocation>
</comment>
<keyword evidence="2" id="KW-0479">Metal-binding</keyword>
<evidence type="ECO:0000256" key="2">
    <source>
        <dbReference type="ARBA" id="ARBA00022723"/>
    </source>
</evidence>
<feature type="domain" description="HAT C-terminal dimerisation" evidence="7">
    <location>
        <begin position="293"/>
        <end position="358"/>
    </location>
</feature>
<reference evidence="9" key="1">
    <citation type="journal article" date="2014" name="Genome Announc.">
        <title>Draft genome sequence of the plant-pathogenic soil fungus Rhizoctonia solani anastomosis group 3 strain Rhs1AP.</title>
        <authorList>
            <person name="Cubeta M.A."/>
            <person name="Thomas E."/>
            <person name="Dean R.A."/>
            <person name="Jabaji S."/>
            <person name="Neate S.M."/>
            <person name="Tavantzis S."/>
            <person name="Toda T."/>
            <person name="Vilgalys R."/>
            <person name="Bharathan N."/>
            <person name="Fedorova-Abrams N."/>
            <person name="Pakala S.B."/>
            <person name="Pakala S.M."/>
            <person name="Zafar N."/>
            <person name="Joardar V."/>
            <person name="Losada L."/>
            <person name="Nierman W.C."/>
        </authorList>
    </citation>
    <scope>NUCLEOTIDE SEQUENCE [LARGE SCALE GENOMIC DNA]</scope>
    <source>
        <strain evidence="9">AG-3</strain>
    </source>
</reference>
<evidence type="ECO:0000313" key="9">
    <source>
        <dbReference type="Proteomes" id="UP000030108"/>
    </source>
</evidence>
<evidence type="ECO:0000259" key="7">
    <source>
        <dbReference type="Pfam" id="PF05699"/>
    </source>
</evidence>
<evidence type="ECO:0000256" key="6">
    <source>
        <dbReference type="SAM" id="MobiDB-lite"/>
    </source>
</evidence>
<evidence type="ECO:0000256" key="1">
    <source>
        <dbReference type="ARBA" id="ARBA00004123"/>
    </source>
</evidence>
<dbReference type="OrthoDB" id="3241084at2759"/>
<dbReference type="SUPFAM" id="SSF53098">
    <property type="entry name" value="Ribonuclease H-like"/>
    <property type="match status" value="1"/>
</dbReference>
<keyword evidence="4" id="KW-0862">Zinc</keyword>
<dbReference type="PANTHER" id="PTHR46481">
    <property type="entry name" value="ZINC FINGER BED DOMAIN-CONTAINING PROTEIN 4"/>
    <property type="match status" value="1"/>
</dbReference>
<dbReference type="GO" id="GO:0046983">
    <property type="term" value="F:protein dimerization activity"/>
    <property type="evidence" value="ECO:0007669"/>
    <property type="project" value="InterPro"/>
</dbReference>
<dbReference type="Proteomes" id="UP000030108">
    <property type="component" value="Unassembled WGS sequence"/>
</dbReference>
<dbReference type="EMBL" id="JATN01000314">
    <property type="protein sequence ID" value="EUC63753.1"/>
    <property type="molecule type" value="Genomic_DNA"/>
</dbReference>
<keyword evidence="5" id="KW-0539">Nucleus</keyword>
<keyword evidence="3" id="KW-0863">Zinc-finger</keyword>
<dbReference type="InterPro" id="IPR008906">
    <property type="entry name" value="HATC_C_dom"/>
</dbReference>
<comment type="caution">
    <text evidence="8">The sequence shown here is derived from an EMBL/GenBank/DDBJ whole genome shotgun (WGS) entry which is preliminary data.</text>
</comment>
<evidence type="ECO:0000256" key="5">
    <source>
        <dbReference type="ARBA" id="ARBA00023242"/>
    </source>
</evidence>
<dbReference type="InterPro" id="IPR012337">
    <property type="entry name" value="RNaseH-like_sf"/>
</dbReference>
<accession>X8JLD1</accession>
<dbReference type="PANTHER" id="PTHR46481:SF10">
    <property type="entry name" value="ZINC FINGER BED DOMAIN-CONTAINING PROTEIN 39"/>
    <property type="match status" value="1"/>
</dbReference>
<feature type="non-terminal residue" evidence="8">
    <location>
        <position position="390"/>
    </location>
</feature>
<evidence type="ECO:0000313" key="8">
    <source>
        <dbReference type="EMBL" id="EUC63753.1"/>
    </source>
</evidence>